<dbReference type="Gene3D" id="3.50.50.60">
    <property type="entry name" value="FAD/NAD(P)-binding domain"/>
    <property type="match status" value="2"/>
</dbReference>
<dbReference type="PRINTS" id="PR00469">
    <property type="entry name" value="PNDRDTASEII"/>
</dbReference>
<organism evidence="1 2">
    <name type="scientific">Haloechinothrix aidingensis</name>
    <dbReference type="NCBI Taxonomy" id="2752311"/>
    <lineage>
        <taxon>Bacteria</taxon>
        <taxon>Bacillati</taxon>
        <taxon>Actinomycetota</taxon>
        <taxon>Actinomycetes</taxon>
        <taxon>Pseudonocardiales</taxon>
        <taxon>Pseudonocardiaceae</taxon>
        <taxon>Haloechinothrix</taxon>
    </lineage>
</organism>
<comment type="caution">
    <text evidence="1">The sequence shown here is derived from an EMBL/GenBank/DDBJ whole genome shotgun (WGS) entry which is preliminary data.</text>
</comment>
<dbReference type="PANTHER" id="PTHR42877:SF4">
    <property type="entry name" value="FAD_NAD(P)-BINDING DOMAIN-CONTAINING PROTEIN-RELATED"/>
    <property type="match status" value="1"/>
</dbReference>
<dbReference type="PANTHER" id="PTHR42877">
    <property type="entry name" value="L-ORNITHINE N(5)-MONOOXYGENASE-RELATED"/>
    <property type="match status" value="1"/>
</dbReference>
<dbReference type="PRINTS" id="PR00368">
    <property type="entry name" value="FADPNR"/>
</dbReference>
<dbReference type="RefSeq" id="WP_180894133.1">
    <property type="nucleotide sequence ID" value="NZ_JACCKD010000006.1"/>
</dbReference>
<dbReference type="SUPFAM" id="SSF51905">
    <property type="entry name" value="FAD/NAD(P)-binding domain"/>
    <property type="match status" value="2"/>
</dbReference>
<dbReference type="InterPro" id="IPR036188">
    <property type="entry name" value="FAD/NAD-bd_sf"/>
</dbReference>
<gene>
    <name evidence="1" type="ORF">H0B56_17380</name>
</gene>
<sequence>MARARNTPGSGPDAGPREIDVVVVGAGASGIGAAIRLLREHITDFAVLEKADDLGGTWRDNTYPGCACDVPSALYSYSFAPNPGWSRVFATQPEIRAYLRDVAERHGVDRYVRFGAEVTAAHWDEATGRWRVSSTAGEFSARILIAGAGPWHEPRIPEIDGLAGFPGAVFHSSRWAHDVDLAGKRVAVVGTGASAVQFVPEIQPEVASLHLFQRTAQWVLPKPDRALSAAERWVLRRVPGAQRALRAAEYALMEALGVGFRHPWILRLVQRVGLRHLRRTVRDPGLRAALTPDYTLGCKRLLMSNTYYPALVRPNVRVHPTALREVRGSTVVGADGSRAEVDAIIFGTGFHMLDMPVAEKVFDGHGRSLAERWQGSPQAYLGTTVSGFPNAFLLLGPSLGTGHSSAFTVVEAQLDYTIDSVRRILGNGWSSVDVRPEVQDRFNAEVQRALQGTVYNAGGCSSYYLDANGRNSFNWPWSTPRLRRTIRAFDPADYTIRHRDTTEVAR</sequence>
<protein>
    <submittedName>
        <fullName evidence="1">NAD(P)/FAD-dependent oxidoreductase</fullName>
    </submittedName>
</protein>
<evidence type="ECO:0000313" key="1">
    <source>
        <dbReference type="EMBL" id="MBA0127322.1"/>
    </source>
</evidence>
<dbReference type="InterPro" id="IPR051209">
    <property type="entry name" value="FAD-bind_Monooxygenase_sf"/>
</dbReference>
<dbReference type="Pfam" id="PF13738">
    <property type="entry name" value="Pyr_redox_3"/>
    <property type="match status" value="1"/>
</dbReference>
<name>A0A838ADF3_9PSEU</name>
<dbReference type="EMBL" id="JACCKD010000006">
    <property type="protein sequence ID" value="MBA0127322.1"/>
    <property type="molecule type" value="Genomic_DNA"/>
</dbReference>
<dbReference type="Proteomes" id="UP000582974">
    <property type="component" value="Unassembled WGS sequence"/>
</dbReference>
<dbReference type="AlphaFoldDB" id="A0A838ADF3"/>
<evidence type="ECO:0000313" key="2">
    <source>
        <dbReference type="Proteomes" id="UP000582974"/>
    </source>
</evidence>
<keyword evidence="2" id="KW-1185">Reference proteome</keyword>
<accession>A0A838ADF3</accession>
<proteinExistence type="predicted"/>
<reference evidence="1 2" key="1">
    <citation type="submission" date="2020-07" db="EMBL/GenBank/DDBJ databases">
        <title>Genome of Haloechinothrix sp.</title>
        <authorList>
            <person name="Tang S.-K."/>
            <person name="Yang L."/>
            <person name="Zhu W.-Y."/>
        </authorList>
    </citation>
    <scope>NUCLEOTIDE SEQUENCE [LARGE SCALE GENOMIC DNA]</scope>
    <source>
        <strain evidence="1 2">YIM 98757</strain>
    </source>
</reference>